<proteinExistence type="predicted"/>
<sequence>MRNDADSALSFVCGTCRSLCGTTGVNVPTSTLGQKSMEMVSPGFHTVINKAVDKMGF</sequence>
<protein>
    <submittedName>
        <fullName evidence="1">Uncharacterized protein</fullName>
    </submittedName>
</protein>
<dbReference type="AlphaFoldDB" id="A0A0E9XF49"/>
<name>A0A0E9XF49_ANGAN</name>
<dbReference type="EMBL" id="GBXM01008284">
    <property type="protein sequence ID" value="JAI00294.1"/>
    <property type="molecule type" value="Transcribed_RNA"/>
</dbReference>
<evidence type="ECO:0000313" key="1">
    <source>
        <dbReference type="EMBL" id="JAI00294.1"/>
    </source>
</evidence>
<organism evidence="1">
    <name type="scientific">Anguilla anguilla</name>
    <name type="common">European freshwater eel</name>
    <name type="synonym">Muraena anguilla</name>
    <dbReference type="NCBI Taxonomy" id="7936"/>
    <lineage>
        <taxon>Eukaryota</taxon>
        <taxon>Metazoa</taxon>
        <taxon>Chordata</taxon>
        <taxon>Craniata</taxon>
        <taxon>Vertebrata</taxon>
        <taxon>Euteleostomi</taxon>
        <taxon>Actinopterygii</taxon>
        <taxon>Neopterygii</taxon>
        <taxon>Teleostei</taxon>
        <taxon>Anguilliformes</taxon>
        <taxon>Anguillidae</taxon>
        <taxon>Anguilla</taxon>
    </lineage>
</organism>
<reference evidence="1" key="2">
    <citation type="journal article" date="2015" name="Fish Shellfish Immunol.">
        <title>Early steps in the European eel (Anguilla anguilla)-Vibrio vulnificus interaction in the gills: Role of the RtxA13 toxin.</title>
        <authorList>
            <person name="Callol A."/>
            <person name="Pajuelo D."/>
            <person name="Ebbesson L."/>
            <person name="Teles M."/>
            <person name="MacKenzie S."/>
            <person name="Amaro C."/>
        </authorList>
    </citation>
    <scope>NUCLEOTIDE SEQUENCE</scope>
</reference>
<accession>A0A0E9XF49</accession>
<reference evidence="1" key="1">
    <citation type="submission" date="2014-11" db="EMBL/GenBank/DDBJ databases">
        <authorList>
            <person name="Amaro Gonzalez C."/>
        </authorList>
    </citation>
    <scope>NUCLEOTIDE SEQUENCE</scope>
</reference>